<evidence type="ECO:0000313" key="9">
    <source>
        <dbReference type="EMBL" id="KAK5998562.1"/>
    </source>
</evidence>
<dbReference type="EMBL" id="JAVFKD010000001">
    <property type="protein sequence ID" value="KAK5998562.1"/>
    <property type="molecule type" value="Genomic_DNA"/>
</dbReference>
<dbReference type="CDD" id="cd00067">
    <property type="entry name" value="GAL4"/>
    <property type="match status" value="1"/>
</dbReference>
<feature type="compositionally biased region" description="Low complexity" evidence="7">
    <location>
        <begin position="447"/>
        <end position="468"/>
    </location>
</feature>
<name>A0ABR0T2B1_9HYPO</name>
<feature type="region of interest" description="Disordered" evidence="7">
    <location>
        <begin position="179"/>
        <end position="227"/>
    </location>
</feature>
<evidence type="ECO:0000256" key="6">
    <source>
        <dbReference type="ARBA" id="ARBA00023242"/>
    </source>
</evidence>
<feature type="region of interest" description="Disordered" evidence="7">
    <location>
        <begin position="404"/>
        <end position="549"/>
    </location>
</feature>
<dbReference type="PANTHER" id="PTHR47659">
    <property type="entry name" value="ZN(II)2CYS6 TRANSCRIPTION FACTOR (EUROFUNG)-RELATED"/>
    <property type="match status" value="1"/>
</dbReference>
<protein>
    <recommendedName>
        <fullName evidence="8">Zn(2)-C6 fungal-type domain-containing protein</fullName>
    </recommendedName>
</protein>
<dbReference type="PROSITE" id="PS00463">
    <property type="entry name" value="ZN2_CY6_FUNGAL_1"/>
    <property type="match status" value="1"/>
</dbReference>
<proteinExistence type="predicted"/>
<dbReference type="SMART" id="SM00066">
    <property type="entry name" value="GAL4"/>
    <property type="match status" value="1"/>
</dbReference>
<evidence type="ECO:0000256" key="4">
    <source>
        <dbReference type="ARBA" id="ARBA00023125"/>
    </source>
</evidence>
<comment type="caution">
    <text evidence="9">The sequence shown here is derived from an EMBL/GenBank/DDBJ whole genome shotgun (WGS) entry which is preliminary data.</text>
</comment>
<keyword evidence="10" id="KW-1185">Reference proteome</keyword>
<feature type="compositionally biased region" description="Basic and acidic residues" evidence="7">
    <location>
        <begin position="184"/>
        <end position="197"/>
    </location>
</feature>
<dbReference type="Proteomes" id="UP001338125">
    <property type="component" value="Unassembled WGS sequence"/>
</dbReference>
<keyword evidence="5" id="KW-0804">Transcription</keyword>
<evidence type="ECO:0000256" key="7">
    <source>
        <dbReference type="SAM" id="MobiDB-lite"/>
    </source>
</evidence>
<gene>
    <name evidence="9" type="ORF">PT974_00943</name>
</gene>
<dbReference type="InterPro" id="IPR050335">
    <property type="entry name" value="ERT1_acuK_gluconeogen_tf"/>
</dbReference>
<keyword evidence="4" id="KW-0238">DNA-binding</keyword>
<feature type="compositionally biased region" description="Polar residues" evidence="7">
    <location>
        <begin position="493"/>
        <end position="504"/>
    </location>
</feature>
<organism evidence="9 10">
    <name type="scientific">Cladobotryum mycophilum</name>
    <dbReference type="NCBI Taxonomy" id="491253"/>
    <lineage>
        <taxon>Eukaryota</taxon>
        <taxon>Fungi</taxon>
        <taxon>Dikarya</taxon>
        <taxon>Ascomycota</taxon>
        <taxon>Pezizomycotina</taxon>
        <taxon>Sordariomycetes</taxon>
        <taxon>Hypocreomycetidae</taxon>
        <taxon>Hypocreales</taxon>
        <taxon>Hypocreaceae</taxon>
        <taxon>Cladobotryum</taxon>
    </lineage>
</organism>
<evidence type="ECO:0000259" key="8">
    <source>
        <dbReference type="PROSITE" id="PS50048"/>
    </source>
</evidence>
<feature type="region of interest" description="Disordered" evidence="7">
    <location>
        <begin position="1"/>
        <end position="99"/>
    </location>
</feature>
<sequence>MSGSPPLPLKIAHEVNSRGEPSSLFAASRPQDGYRSSPVQPPLTHLRDPPTPAYPMSRSYPPEQSHGAAYSYPRNDESNRLTSYSLQPPHAFPQGPAHQSYIPAASSNSADNYPILSRPTAIESQPYTSPKSQRKTKGHVASACVPCKRAHLRCDAQRPCSRCLGNGKEDACIDVQHKKRGRPRLRDERDTRFDPTRFPHTQDPLRRPLSIFPSGAPGPSGYDDPLRRASSFRSLESRPGDLTSRPYLDRAPAPDATFYNPVLPSGSRSFEPLAYLNMELEVIRASPTFVDGVRIANIQGRKFSELVAPSQANLVYAIRDQFINEQRSKEPNYLPPIIGRVDNVVQELGFAADDVARFPLDRQEYFSFIGTDEFTRTFPVRLGLAKRESHYFVVVLLNFQPLPSPSQHPREQQPMSYHHQPTPPQSVLSEHAPNAASFDPRRHRLSDSSIRSPLGLSSSSSSINSGAPAYPPTMNRPDYPSPSAYQIPRSDVPPTNRTPTSHSFQLPPIRAQSDQRPPSREPGLLRDERSGRVDIGGLIDKPALSGRQW</sequence>
<keyword evidence="1" id="KW-0479">Metal-binding</keyword>
<keyword evidence="3" id="KW-0805">Transcription regulation</keyword>
<dbReference type="SUPFAM" id="SSF57701">
    <property type="entry name" value="Zn2/Cys6 DNA-binding domain"/>
    <property type="match status" value="1"/>
</dbReference>
<evidence type="ECO:0000256" key="5">
    <source>
        <dbReference type="ARBA" id="ARBA00023163"/>
    </source>
</evidence>
<accession>A0ABR0T2B1</accession>
<feature type="domain" description="Zn(2)-C6 fungal-type" evidence="8">
    <location>
        <begin position="143"/>
        <end position="172"/>
    </location>
</feature>
<evidence type="ECO:0000256" key="3">
    <source>
        <dbReference type="ARBA" id="ARBA00023015"/>
    </source>
</evidence>
<dbReference type="Gene3D" id="4.10.240.10">
    <property type="entry name" value="Zn(2)-C6 fungal-type DNA-binding domain"/>
    <property type="match status" value="1"/>
</dbReference>
<feature type="compositionally biased region" description="Basic and acidic residues" evidence="7">
    <location>
        <begin position="517"/>
        <end position="532"/>
    </location>
</feature>
<dbReference type="Pfam" id="PF00172">
    <property type="entry name" value="Zn_clus"/>
    <property type="match status" value="1"/>
</dbReference>
<reference evidence="9 10" key="1">
    <citation type="submission" date="2024-01" db="EMBL/GenBank/DDBJ databases">
        <title>Complete genome of Cladobotryum mycophilum ATHUM6906.</title>
        <authorList>
            <person name="Christinaki A.C."/>
            <person name="Myridakis A.I."/>
            <person name="Kouvelis V.N."/>
        </authorList>
    </citation>
    <scope>NUCLEOTIDE SEQUENCE [LARGE SCALE GENOMIC DNA]</scope>
    <source>
        <strain evidence="9 10">ATHUM6906</strain>
    </source>
</reference>
<evidence type="ECO:0000313" key="10">
    <source>
        <dbReference type="Proteomes" id="UP001338125"/>
    </source>
</evidence>
<dbReference type="InterPro" id="IPR036864">
    <property type="entry name" value="Zn2-C6_fun-type_DNA-bd_sf"/>
</dbReference>
<evidence type="ECO:0000256" key="1">
    <source>
        <dbReference type="ARBA" id="ARBA00022723"/>
    </source>
</evidence>
<keyword evidence="2" id="KW-0862">Zinc</keyword>
<evidence type="ECO:0000256" key="2">
    <source>
        <dbReference type="ARBA" id="ARBA00022833"/>
    </source>
</evidence>
<dbReference type="PROSITE" id="PS50048">
    <property type="entry name" value="ZN2_CY6_FUNGAL_2"/>
    <property type="match status" value="1"/>
</dbReference>
<dbReference type="InterPro" id="IPR001138">
    <property type="entry name" value="Zn2Cys6_DnaBD"/>
</dbReference>
<keyword evidence="6" id="KW-0539">Nucleus</keyword>
<dbReference type="PANTHER" id="PTHR47659:SF4">
    <property type="entry name" value="ZN(II)2CYS6 TRANSCRIPTION FACTOR (EUROFUNG)"/>
    <property type="match status" value="1"/>
</dbReference>